<dbReference type="InterPro" id="IPR027379">
    <property type="entry name" value="CLS_N"/>
</dbReference>
<feature type="transmembrane region" description="Helical" evidence="6">
    <location>
        <begin position="124"/>
        <end position="143"/>
    </location>
</feature>
<evidence type="ECO:0000259" key="7">
    <source>
        <dbReference type="Pfam" id="PF13396"/>
    </source>
</evidence>
<keyword evidence="9" id="KW-1185">Reference proteome</keyword>
<keyword evidence="5 6" id="KW-0472">Membrane</keyword>
<gene>
    <name evidence="8" type="ORF">CGC53_06040</name>
</gene>
<feature type="transmembrane region" description="Helical" evidence="6">
    <location>
        <begin position="54"/>
        <end position="77"/>
    </location>
</feature>
<evidence type="ECO:0000256" key="2">
    <source>
        <dbReference type="ARBA" id="ARBA00022475"/>
    </source>
</evidence>
<evidence type="ECO:0000256" key="6">
    <source>
        <dbReference type="SAM" id="Phobius"/>
    </source>
</evidence>
<dbReference type="InterPro" id="IPR036257">
    <property type="entry name" value="Cyt_c_oxidase_su2_TM_sf"/>
</dbReference>
<dbReference type="GO" id="GO:0005886">
    <property type="term" value="C:plasma membrane"/>
    <property type="evidence" value="ECO:0007669"/>
    <property type="project" value="UniProtKB-SubCell"/>
</dbReference>
<dbReference type="AlphaFoldDB" id="A0A250FD33"/>
<comment type="subcellular location">
    <subcellularLocation>
        <location evidence="1">Cell membrane</location>
        <topology evidence="1">Multi-pass membrane protein</topology>
    </subcellularLocation>
</comment>
<dbReference type="Pfam" id="PF13396">
    <property type="entry name" value="PLDc_N"/>
    <property type="match status" value="1"/>
</dbReference>
<keyword evidence="2" id="KW-1003">Cell membrane</keyword>
<dbReference type="SUPFAM" id="SSF81464">
    <property type="entry name" value="Cytochrome c oxidase subunit II-like, transmembrane region"/>
    <property type="match status" value="1"/>
</dbReference>
<name>A0A250FD33_9FLAO</name>
<evidence type="ECO:0000256" key="5">
    <source>
        <dbReference type="ARBA" id="ARBA00023136"/>
    </source>
</evidence>
<evidence type="ECO:0000256" key="4">
    <source>
        <dbReference type="ARBA" id="ARBA00022989"/>
    </source>
</evidence>
<keyword evidence="4 6" id="KW-1133">Transmembrane helix</keyword>
<organism evidence="8 9">
    <name type="scientific">Capnocytophaga leadbetteri</name>
    <dbReference type="NCBI Taxonomy" id="327575"/>
    <lineage>
        <taxon>Bacteria</taxon>
        <taxon>Pseudomonadati</taxon>
        <taxon>Bacteroidota</taxon>
        <taxon>Flavobacteriia</taxon>
        <taxon>Flavobacteriales</taxon>
        <taxon>Flavobacteriaceae</taxon>
        <taxon>Capnocytophaga</taxon>
    </lineage>
</organism>
<proteinExistence type="predicted"/>
<feature type="domain" description="Cardiolipin synthase N-terminal" evidence="7">
    <location>
        <begin position="33"/>
        <end position="73"/>
    </location>
</feature>
<accession>A0A250FD33</accession>
<evidence type="ECO:0000256" key="1">
    <source>
        <dbReference type="ARBA" id="ARBA00004651"/>
    </source>
</evidence>
<reference evidence="9" key="1">
    <citation type="submission" date="2017-06" db="EMBL/GenBank/DDBJ databases">
        <title>Capnocytophaga spp. assemblies.</title>
        <authorList>
            <person name="Gulvik C.A."/>
        </authorList>
    </citation>
    <scope>NUCLEOTIDE SEQUENCE [LARGE SCALE GENOMIC DNA]</scope>
    <source>
        <strain evidence="9">H6253</strain>
    </source>
</reference>
<feature type="transmembrane region" description="Helical" evidence="6">
    <location>
        <begin position="21"/>
        <end position="39"/>
    </location>
</feature>
<protein>
    <recommendedName>
        <fullName evidence="7">Cardiolipin synthase N-terminal domain-containing protein</fullName>
    </recommendedName>
</protein>
<keyword evidence="3 6" id="KW-0812">Transmembrane</keyword>
<feature type="transmembrane region" description="Helical" evidence="6">
    <location>
        <begin position="98"/>
        <end position="118"/>
    </location>
</feature>
<evidence type="ECO:0000313" key="8">
    <source>
        <dbReference type="EMBL" id="ATA81937.1"/>
    </source>
</evidence>
<evidence type="ECO:0000313" key="9">
    <source>
        <dbReference type="Proteomes" id="UP000217276"/>
    </source>
</evidence>
<dbReference type="EMBL" id="CP022384">
    <property type="protein sequence ID" value="ATA81937.1"/>
    <property type="molecule type" value="Genomic_DNA"/>
</dbReference>
<evidence type="ECO:0000256" key="3">
    <source>
        <dbReference type="ARBA" id="ARBA00022692"/>
    </source>
</evidence>
<dbReference type="KEGG" id="clk:CGC53_06040"/>
<sequence>MLPLWHLFDNHSKKPKCIMQTELIITLVVLQVAFAIWALSDLFKRYKNEKKQDITLWALMIVGTPILGVLLYFNTIYRRKRQFSLRRLNSLEQDFSFTKVYPALLLLGICLMTVSALYKETNTLHLQDLGIFAIGLGIGLFVVRVEQSKRQTL</sequence>
<dbReference type="Proteomes" id="UP000217276">
    <property type="component" value="Chromosome"/>
</dbReference>